<dbReference type="Proteomes" id="UP000052124">
    <property type="component" value="Unassembled WGS sequence"/>
</dbReference>
<reference evidence="2 3" key="1">
    <citation type="submission" date="2015-10" db="EMBL/GenBank/DDBJ databases">
        <title>Metagenome-Assembled Genomes uncover a global brackish microbiome.</title>
        <authorList>
            <person name="Hugerth L.W."/>
            <person name="Larsson J."/>
            <person name="Alneberg J."/>
            <person name="Lindh M.V."/>
            <person name="Legrand C."/>
            <person name="Pinhassi J."/>
            <person name="Andersson A.F."/>
        </authorList>
    </citation>
    <scope>NUCLEOTIDE SEQUENCE [LARGE SCALE GENOMIC DNA]</scope>
    <source>
        <strain evidence="2">BACL3 MAG-120531-bin86</strain>
    </source>
</reference>
<feature type="chain" id="PRO_5006427940" evidence="1">
    <location>
        <begin position="23"/>
        <end position="181"/>
    </location>
</feature>
<keyword evidence="1" id="KW-0732">Signal</keyword>
<comment type="caution">
    <text evidence="2">The sequence shown here is derived from an EMBL/GenBank/DDBJ whole genome shotgun (WGS) entry which is preliminary data.</text>
</comment>
<dbReference type="EMBL" id="LIDH01000432">
    <property type="protein sequence ID" value="KRP36278.1"/>
    <property type="molecule type" value="Genomic_DNA"/>
</dbReference>
<proteinExistence type="predicted"/>
<feature type="non-terminal residue" evidence="2">
    <location>
        <position position="181"/>
    </location>
</feature>
<evidence type="ECO:0000313" key="2">
    <source>
        <dbReference type="EMBL" id="KRP36278.1"/>
    </source>
</evidence>
<protein>
    <submittedName>
        <fullName evidence="2">Uncharacterized protein</fullName>
    </submittedName>
</protein>
<organism evidence="2 3">
    <name type="scientific">OM182 bacterium BACL3 MAG-120531-bin86</name>
    <dbReference type="NCBI Taxonomy" id="1655628"/>
    <lineage>
        <taxon>Bacteria</taxon>
        <taxon>Pseudomonadati</taxon>
        <taxon>Pseudomonadota</taxon>
        <taxon>Gammaproteobacteria</taxon>
        <taxon>OMG group</taxon>
        <taxon>OM182 clade</taxon>
    </lineage>
</organism>
<feature type="signal peptide" evidence="1">
    <location>
        <begin position="1"/>
        <end position="22"/>
    </location>
</feature>
<evidence type="ECO:0000256" key="1">
    <source>
        <dbReference type="SAM" id="SignalP"/>
    </source>
</evidence>
<gene>
    <name evidence="2" type="ORF">ABS26_04920</name>
</gene>
<name>A0A0R2XJM1_9GAMM</name>
<accession>A0A0R2XJM1</accession>
<evidence type="ECO:0000313" key="3">
    <source>
        <dbReference type="Proteomes" id="UP000052124"/>
    </source>
</evidence>
<dbReference type="AlphaFoldDB" id="A0A0R2XJM1"/>
<sequence>MVARRAPLLAMLLLLCSVVARGEVFVTSIPDGGLQPRLVTAADGGVHLLYFKKRLSAPSAREGNLYYREYLREERRFGLPIKVSSTAFNLQTFAIARASMAIDGEGRAHVIWYLPRENRYLYARSDVQRLQFEEQRSLVSAYIEGVDAAADVAAEGNQVAIVWGAGALSAEQERTVYARFS</sequence>